<dbReference type="Pfam" id="PF01494">
    <property type="entry name" value="FAD_binding_3"/>
    <property type="match status" value="1"/>
</dbReference>
<dbReference type="GO" id="GO:0071949">
    <property type="term" value="F:FAD binding"/>
    <property type="evidence" value="ECO:0007669"/>
    <property type="project" value="InterPro"/>
</dbReference>
<dbReference type="SUPFAM" id="SSF52833">
    <property type="entry name" value="Thioredoxin-like"/>
    <property type="match status" value="1"/>
</dbReference>
<dbReference type="InterPro" id="IPR036249">
    <property type="entry name" value="Thioredoxin-like_sf"/>
</dbReference>
<dbReference type="AlphaFoldDB" id="A0A024GXN2"/>
<evidence type="ECO:0000259" key="8">
    <source>
        <dbReference type="Pfam" id="PF07976"/>
    </source>
</evidence>
<dbReference type="RefSeq" id="WP_050053553.1">
    <property type="nucleotide sequence ID" value="NZ_CAQI01000027.1"/>
</dbReference>
<dbReference type="Gene3D" id="3.30.9.10">
    <property type="entry name" value="D-Amino Acid Oxidase, subunit A, domain 2"/>
    <property type="match status" value="1"/>
</dbReference>
<sequence length="657" mass="71343">MQFHHHGYVSGDPRLQPAAGVGMNRPDELPDEVDVLIVGTGPAGMLAAAQLSQFPGVTTRIVERRPGRLAIGQADGIQARSVETFQAFGFADRIVAEAYAITEMAFWKPDINDSTRIVRTARTPDDPAGISEFPHLIVNQARVLDYFAEFMANSPARMAPDYGYEFQGLEVVQGEEYPVTVTLIHTSGPNDGQEKIVRAKYVVGADGARSKVRQAIGCKLSGDAANHAWGVMDALAVTDFPDIRTKCAIQSGSGGSILLIPREGGHLFRMYVDLGEVDPDDKGAVRNTSIEQIIEKANEILHPYTLDVRNVAWHSVYEVGHRLTDRFDDVLPDERGTRTPRVFITGDACHTHSAKAGQGMNVSMQDGFNIAWKLGHVLEGRSPESLLSTYSAERQVVAKNLIDFDKEWSTMMAKKPEEFENPSDLEDFYVRTAEFPAGFMTEYAPSMLVAPAKHQALATGFPVGKRFKSAPVVRVGDTNPIHLGHHATADGRWRIYVFADAATAGAHSGVADFAEWIANSPDSPLTATPSGADPDAWFDVKVIYQQPHTAVDIGKVPAVFKPQVGPFKLTDYEKVYATDPTADIFDQRGLDRGGVVVVVRPDQYVANVLPLTATAELGGFFAPLLQPLRPEPTPALSDPATAHSAAASSVPVEIAHN</sequence>
<evidence type="ECO:0000256" key="1">
    <source>
        <dbReference type="ARBA" id="ARBA00001974"/>
    </source>
</evidence>
<dbReference type="NCBIfam" id="NF006144">
    <property type="entry name" value="PRK08294.1"/>
    <property type="match status" value="1"/>
</dbReference>
<dbReference type="Proteomes" id="UP000035722">
    <property type="component" value="Unassembled WGS sequence"/>
</dbReference>
<dbReference type="PANTHER" id="PTHR43004">
    <property type="entry name" value="TRK SYSTEM POTASSIUM UPTAKE PROTEIN"/>
    <property type="match status" value="1"/>
</dbReference>
<evidence type="ECO:0000313" key="10">
    <source>
        <dbReference type="Proteomes" id="UP000035722"/>
    </source>
</evidence>
<comment type="cofactor">
    <cofactor evidence="1">
        <name>FAD</name>
        <dbReference type="ChEBI" id="CHEBI:57692"/>
    </cofactor>
</comment>
<dbReference type="InterPro" id="IPR012941">
    <property type="entry name" value="Phe_hydrox_C_dim_dom"/>
</dbReference>
<evidence type="ECO:0000256" key="4">
    <source>
        <dbReference type="ARBA" id="ARBA00022827"/>
    </source>
</evidence>
<dbReference type="InterPro" id="IPR036188">
    <property type="entry name" value="FAD/NAD-bd_sf"/>
</dbReference>
<keyword evidence="4" id="KW-0274">FAD</keyword>
<feature type="region of interest" description="Disordered" evidence="6">
    <location>
        <begin position="1"/>
        <end position="24"/>
    </location>
</feature>
<dbReference type="Gene3D" id="3.50.50.60">
    <property type="entry name" value="FAD/NAD(P)-binding domain"/>
    <property type="match status" value="1"/>
</dbReference>
<proteinExistence type="inferred from homology"/>
<evidence type="ECO:0000256" key="3">
    <source>
        <dbReference type="ARBA" id="ARBA00022630"/>
    </source>
</evidence>
<comment type="similarity">
    <text evidence="2">Belongs to the PheA/TfdB FAD monooxygenase family.</text>
</comment>
<dbReference type="PRINTS" id="PR00420">
    <property type="entry name" value="RNGMNOXGNASE"/>
</dbReference>
<dbReference type="InterPro" id="IPR038220">
    <property type="entry name" value="PHOX_C_sf"/>
</dbReference>
<feature type="domain" description="Phenol hydroxylase-like C-terminal dimerisation" evidence="8">
    <location>
        <begin position="441"/>
        <end position="626"/>
    </location>
</feature>
<keyword evidence="5" id="KW-0560">Oxidoreductase</keyword>
<dbReference type="PANTHER" id="PTHR43004:SF19">
    <property type="entry name" value="BINDING MONOOXYGENASE, PUTATIVE (JCVI)-RELATED"/>
    <property type="match status" value="1"/>
</dbReference>
<dbReference type="SUPFAM" id="SSF51905">
    <property type="entry name" value="FAD/NAD(P)-binding domain"/>
    <property type="match status" value="1"/>
</dbReference>
<evidence type="ECO:0000256" key="2">
    <source>
        <dbReference type="ARBA" id="ARBA00007801"/>
    </source>
</evidence>
<evidence type="ECO:0000256" key="5">
    <source>
        <dbReference type="ARBA" id="ARBA00023002"/>
    </source>
</evidence>
<dbReference type="GO" id="GO:0016709">
    <property type="term" value="F:oxidoreductase activity, acting on paired donors, with incorporation or reduction of molecular oxygen, NAD(P)H as one donor, and incorporation of one atom of oxygen"/>
    <property type="evidence" value="ECO:0007669"/>
    <property type="project" value="UniProtKB-ARBA"/>
</dbReference>
<dbReference type="InterPro" id="IPR002938">
    <property type="entry name" value="FAD-bd"/>
</dbReference>
<evidence type="ECO:0000256" key="6">
    <source>
        <dbReference type="SAM" id="MobiDB-lite"/>
    </source>
</evidence>
<feature type="domain" description="FAD-binding" evidence="7">
    <location>
        <begin position="32"/>
        <end position="404"/>
    </location>
</feature>
<dbReference type="InterPro" id="IPR050641">
    <property type="entry name" value="RIFMO-like"/>
</dbReference>
<dbReference type="CDD" id="cd02979">
    <property type="entry name" value="PHOX_C"/>
    <property type="match status" value="1"/>
</dbReference>
<dbReference type="Gene3D" id="3.40.30.20">
    <property type="match status" value="1"/>
</dbReference>
<dbReference type="Pfam" id="PF07976">
    <property type="entry name" value="Phe_hydrox_dim"/>
    <property type="match status" value="1"/>
</dbReference>
<dbReference type="EMBL" id="CAQI01000027">
    <property type="protein sequence ID" value="CCQ44483.1"/>
    <property type="molecule type" value="Genomic_DNA"/>
</dbReference>
<organism evidence="9 10">
    <name type="scientific">Pseudarthrobacter siccitolerans</name>
    <dbReference type="NCBI Taxonomy" id="861266"/>
    <lineage>
        <taxon>Bacteria</taxon>
        <taxon>Bacillati</taxon>
        <taxon>Actinomycetota</taxon>
        <taxon>Actinomycetes</taxon>
        <taxon>Micrococcales</taxon>
        <taxon>Micrococcaceae</taxon>
        <taxon>Pseudarthrobacter</taxon>
    </lineage>
</organism>
<reference evidence="10" key="1">
    <citation type="journal article" date="2014" name="Genome Announc.">
        <title>Genome Sequence of Arthrobacter siccitolerans 4J27, a Xeroprotectant-Producing Desiccation-Tolerant Microorganism.</title>
        <authorList>
            <person name="Manzanera M."/>
            <person name="Santa-Cruz-Calvo L."/>
            <person name="Vilchez J.I."/>
            <person name="Garcia-Fontana C."/>
            <person name="Silva-Castro G.A."/>
            <person name="Calvo C."/>
            <person name="Gonzalez-Lopez J."/>
        </authorList>
    </citation>
    <scope>NUCLEOTIDE SEQUENCE [LARGE SCALE GENOMIC DNA]</scope>
    <source>
        <strain evidence="10">4J27</strain>
    </source>
</reference>
<evidence type="ECO:0000259" key="7">
    <source>
        <dbReference type="Pfam" id="PF01494"/>
    </source>
</evidence>
<dbReference type="STRING" id="861266.ARTSIC4J27_409"/>
<dbReference type="OrthoDB" id="4246007at2"/>
<evidence type="ECO:0000313" key="9">
    <source>
        <dbReference type="EMBL" id="CCQ44483.1"/>
    </source>
</evidence>
<keyword evidence="10" id="KW-1185">Reference proteome</keyword>
<accession>A0A024GXN2</accession>
<keyword evidence="3" id="KW-0285">Flavoprotein</keyword>
<name>A0A024GXN2_9MICC</name>
<gene>
    <name evidence="9" type="primary">mobA</name>
    <name evidence="9" type="ORF">ARTSIC4J27_409</name>
</gene>
<dbReference type="SUPFAM" id="SSF54373">
    <property type="entry name" value="FAD-linked reductases, C-terminal domain"/>
    <property type="match status" value="1"/>
</dbReference>
<comment type="caution">
    <text evidence="9">The sequence shown here is derived from an EMBL/GenBank/DDBJ whole genome shotgun (WGS) entry which is preliminary data.</text>
</comment>
<feature type="region of interest" description="Disordered" evidence="6">
    <location>
        <begin position="632"/>
        <end position="657"/>
    </location>
</feature>
<protein>
    <submittedName>
        <fullName evidence="9">M-hydroxybenzoate 4-hydroxylase</fullName>
    </submittedName>
</protein>